<dbReference type="AlphaFoldDB" id="A0A6L2KME6"/>
<protein>
    <submittedName>
        <fullName evidence="1">Reverse transcriptase domain-containing protein</fullName>
    </submittedName>
</protein>
<name>A0A6L2KME6_TANCI</name>
<reference evidence="1" key="1">
    <citation type="journal article" date="2019" name="Sci. Rep.">
        <title>Draft genome of Tanacetum cinerariifolium, the natural source of mosquito coil.</title>
        <authorList>
            <person name="Yamashiro T."/>
            <person name="Shiraishi A."/>
            <person name="Satake H."/>
            <person name="Nakayama K."/>
        </authorList>
    </citation>
    <scope>NUCLEOTIDE SEQUENCE</scope>
</reference>
<keyword evidence="1" id="KW-0695">RNA-directed DNA polymerase</keyword>
<keyword evidence="1" id="KW-0808">Transferase</keyword>
<sequence length="112" mass="12349">MNTLTDSLIISWNIPNMHLSNVVGALHYTAGPGEKKVYIRDLPLCPKCNYHHTGQCAPKCGKFKRDFPEDLSGIPPAQQVELQIDLVPGVAPVARAPYRLAPSEMKELAKQV</sequence>
<dbReference type="GO" id="GO:0003964">
    <property type="term" value="F:RNA-directed DNA polymerase activity"/>
    <property type="evidence" value="ECO:0007669"/>
    <property type="project" value="UniProtKB-KW"/>
</dbReference>
<dbReference type="PANTHER" id="PTHR15503">
    <property type="entry name" value="LDOC1 RELATED"/>
    <property type="match status" value="1"/>
</dbReference>
<dbReference type="PANTHER" id="PTHR15503:SF45">
    <property type="entry name" value="RNA-DIRECTED DNA POLYMERASE HOMOLOG"/>
    <property type="match status" value="1"/>
</dbReference>
<evidence type="ECO:0000313" key="1">
    <source>
        <dbReference type="EMBL" id="GEU50693.1"/>
    </source>
</evidence>
<comment type="caution">
    <text evidence="1">The sequence shown here is derived from an EMBL/GenBank/DDBJ whole genome shotgun (WGS) entry which is preliminary data.</text>
</comment>
<accession>A0A6L2KME6</accession>
<organism evidence="1">
    <name type="scientific">Tanacetum cinerariifolium</name>
    <name type="common">Dalmatian daisy</name>
    <name type="synonym">Chrysanthemum cinerariifolium</name>
    <dbReference type="NCBI Taxonomy" id="118510"/>
    <lineage>
        <taxon>Eukaryota</taxon>
        <taxon>Viridiplantae</taxon>
        <taxon>Streptophyta</taxon>
        <taxon>Embryophyta</taxon>
        <taxon>Tracheophyta</taxon>
        <taxon>Spermatophyta</taxon>
        <taxon>Magnoliopsida</taxon>
        <taxon>eudicotyledons</taxon>
        <taxon>Gunneridae</taxon>
        <taxon>Pentapetalae</taxon>
        <taxon>asterids</taxon>
        <taxon>campanulids</taxon>
        <taxon>Asterales</taxon>
        <taxon>Asteraceae</taxon>
        <taxon>Asteroideae</taxon>
        <taxon>Anthemideae</taxon>
        <taxon>Anthemidinae</taxon>
        <taxon>Tanacetum</taxon>
    </lineage>
</organism>
<keyword evidence="1" id="KW-0548">Nucleotidyltransferase</keyword>
<gene>
    <name evidence="1" type="ORF">Tci_022671</name>
</gene>
<dbReference type="InterPro" id="IPR032567">
    <property type="entry name" value="RTL1-rel"/>
</dbReference>
<dbReference type="EMBL" id="BKCJ010002753">
    <property type="protein sequence ID" value="GEU50693.1"/>
    <property type="molecule type" value="Genomic_DNA"/>
</dbReference>
<proteinExistence type="predicted"/>